<dbReference type="Proteomes" id="UP000633936">
    <property type="component" value="Unassembled WGS sequence"/>
</dbReference>
<accession>A0ABR7HZ80</accession>
<gene>
    <name evidence="1" type="ORF">H8Z79_03640</name>
</gene>
<evidence type="ECO:0000313" key="1">
    <source>
        <dbReference type="EMBL" id="MBC5739563.1"/>
    </source>
</evidence>
<dbReference type="RefSeq" id="WP_187002720.1">
    <property type="nucleotide sequence ID" value="NZ_JACOQE010000001.1"/>
</dbReference>
<evidence type="ECO:0000313" key="2">
    <source>
        <dbReference type="Proteomes" id="UP000633936"/>
    </source>
</evidence>
<comment type="caution">
    <text evidence="1">The sequence shown here is derived from an EMBL/GenBank/DDBJ whole genome shotgun (WGS) entry which is preliminary data.</text>
</comment>
<proteinExistence type="predicted"/>
<evidence type="ECO:0008006" key="3">
    <source>
        <dbReference type="Google" id="ProtNLM"/>
    </source>
</evidence>
<keyword evidence="2" id="KW-1185">Reference proteome</keyword>
<name>A0ABR7HZ80_9FIRM</name>
<reference evidence="1 2" key="1">
    <citation type="submission" date="2020-08" db="EMBL/GenBank/DDBJ databases">
        <title>Genome public.</title>
        <authorList>
            <person name="Liu C."/>
            <person name="Sun Q."/>
        </authorList>
    </citation>
    <scope>NUCLEOTIDE SEQUENCE [LARGE SCALE GENOMIC DNA]</scope>
    <source>
        <strain evidence="1 2">27-44</strain>
    </source>
</reference>
<organism evidence="1 2">
    <name type="scientific">Blautia intestinalis</name>
    <dbReference type="NCBI Taxonomy" id="2763028"/>
    <lineage>
        <taxon>Bacteria</taxon>
        <taxon>Bacillati</taxon>
        <taxon>Bacillota</taxon>
        <taxon>Clostridia</taxon>
        <taxon>Lachnospirales</taxon>
        <taxon>Lachnospiraceae</taxon>
        <taxon>Blautia</taxon>
    </lineage>
</organism>
<protein>
    <recommendedName>
        <fullName evidence="3">DUF2577 domain-containing protein</fullName>
    </recommendedName>
</protein>
<dbReference type="EMBL" id="JACOQE010000001">
    <property type="protein sequence ID" value="MBC5739563.1"/>
    <property type="molecule type" value="Genomic_DNA"/>
</dbReference>
<sequence>MAANIKIVDVSLIPNPVAAGASLKISVEIHKNICLLSDYDDYLLADSDGSYIDVQRDTVVMQDGDNILVVDDDGELIETEED</sequence>